<feature type="domain" description="Gcp-like" evidence="1">
    <location>
        <begin position="32"/>
        <end position="150"/>
    </location>
</feature>
<sequence length="230" mass="25085">MSTILQIETATTSCSVALSRDGNLLDFKQIIARNIHAEVITLYIDELLNKQGVSYNDIDAIAVSSGPGSYTGLRIGVSTAKGLCFALDKPLIAVETLEAMAYGVITSDGFEQDSKLLLCPMIDARRMEVYTALFDTTGNRITATSADIIDEQSFSSYLSGNKILFFGDGAEKCKAVLGSNPNALFLDGFANSATYLTTKAHEKFREDRFEDVAYFEPFYLKDFIAGKKAS</sequence>
<dbReference type="InterPro" id="IPR022496">
    <property type="entry name" value="T6A_TsaB"/>
</dbReference>
<dbReference type="InterPro" id="IPR043129">
    <property type="entry name" value="ATPase_NBD"/>
</dbReference>
<name>A0A316HAK8_9SPHI</name>
<dbReference type="NCBIfam" id="TIGR03725">
    <property type="entry name" value="T6A_YeaZ"/>
    <property type="match status" value="1"/>
</dbReference>
<comment type="caution">
    <text evidence="2">The sequence shown here is derived from an EMBL/GenBank/DDBJ whole genome shotgun (WGS) entry which is preliminary data.</text>
</comment>
<dbReference type="PANTHER" id="PTHR11735:SF11">
    <property type="entry name" value="TRNA THREONYLCARBAMOYLADENOSINE BIOSYNTHESIS PROTEIN TSAB"/>
    <property type="match status" value="1"/>
</dbReference>
<dbReference type="PANTHER" id="PTHR11735">
    <property type="entry name" value="TRNA N6-ADENOSINE THREONYLCARBAMOYLTRANSFERASE"/>
    <property type="match status" value="1"/>
</dbReference>
<dbReference type="CDD" id="cd24032">
    <property type="entry name" value="ASKHA_NBD_TsaB"/>
    <property type="match status" value="1"/>
</dbReference>
<evidence type="ECO:0000313" key="2">
    <source>
        <dbReference type="EMBL" id="PWK77333.1"/>
    </source>
</evidence>
<evidence type="ECO:0000313" key="3">
    <source>
        <dbReference type="Proteomes" id="UP000245678"/>
    </source>
</evidence>
<dbReference type="AlphaFoldDB" id="A0A316HAK8"/>
<dbReference type="Gene3D" id="3.30.420.40">
    <property type="match status" value="2"/>
</dbReference>
<protein>
    <submittedName>
        <fullName evidence="2">tRNA threonylcarbamoyladenosine biosynthesis protein TsaB</fullName>
    </submittedName>
</protein>
<dbReference type="EMBL" id="QGHA01000005">
    <property type="protein sequence ID" value="PWK77333.1"/>
    <property type="molecule type" value="Genomic_DNA"/>
</dbReference>
<dbReference type="Proteomes" id="UP000245678">
    <property type="component" value="Unassembled WGS sequence"/>
</dbReference>
<keyword evidence="3" id="KW-1185">Reference proteome</keyword>
<accession>A0A316HAK8</accession>
<dbReference type="GO" id="GO:0005829">
    <property type="term" value="C:cytosol"/>
    <property type="evidence" value="ECO:0007669"/>
    <property type="project" value="TreeGrafter"/>
</dbReference>
<reference evidence="2 3" key="1">
    <citation type="submission" date="2018-05" db="EMBL/GenBank/DDBJ databases">
        <title>Genomic Encyclopedia of Archaeal and Bacterial Type Strains, Phase II (KMG-II): from individual species to whole genera.</title>
        <authorList>
            <person name="Goeker M."/>
        </authorList>
    </citation>
    <scope>NUCLEOTIDE SEQUENCE [LARGE SCALE GENOMIC DNA]</scope>
    <source>
        <strain evidence="2 3">DSM 19975</strain>
    </source>
</reference>
<dbReference type="Pfam" id="PF00814">
    <property type="entry name" value="TsaD"/>
    <property type="match status" value="1"/>
</dbReference>
<dbReference type="GO" id="GO:0002949">
    <property type="term" value="P:tRNA threonylcarbamoyladenosine modification"/>
    <property type="evidence" value="ECO:0007669"/>
    <property type="project" value="InterPro"/>
</dbReference>
<gene>
    <name evidence="2" type="ORF">LX99_03145</name>
</gene>
<dbReference type="InterPro" id="IPR000905">
    <property type="entry name" value="Gcp-like_dom"/>
</dbReference>
<dbReference type="RefSeq" id="WP_109608710.1">
    <property type="nucleotide sequence ID" value="NZ_QGHA01000005.1"/>
</dbReference>
<dbReference type="SUPFAM" id="SSF53067">
    <property type="entry name" value="Actin-like ATPase domain"/>
    <property type="match status" value="2"/>
</dbReference>
<evidence type="ECO:0000259" key="1">
    <source>
        <dbReference type="Pfam" id="PF00814"/>
    </source>
</evidence>
<proteinExistence type="predicted"/>
<organism evidence="2 3">
    <name type="scientific">Mucilaginibacter oryzae</name>
    <dbReference type="NCBI Taxonomy" id="468058"/>
    <lineage>
        <taxon>Bacteria</taxon>
        <taxon>Pseudomonadati</taxon>
        <taxon>Bacteroidota</taxon>
        <taxon>Sphingobacteriia</taxon>
        <taxon>Sphingobacteriales</taxon>
        <taxon>Sphingobacteriaceae</taxon>
        <taxon>Mucilaginibacter</taxon>
    </lineage>
</organism>